<organism evidence="2 3">
    <name type="scientific">Pseudomonas phage vB_Pae-SS2019XI</name>
    <dbReference type="NCBI Taxonomy" id="2660688"/>
    <lineage>
        <taxon>Viruses</taxon>
        <taxon>Duplodnaviria</taxon>
        <taxon>Heunggongvirae</taxon>
        <taxon>Uroviricota</taxon>
        <taxon>Caudoviricetes</taxon>
        <taxon>Casjensviridae</taxon>
        <taxon>Maxdohrnvirus</taxon>
        <taxon>Maxdohrnvirus SS2019XI</taxon>
    </lineage>
</organism>
<accession>A0A6G6XH54</accession>
<sequence length="131" mass="15220">MRIYRQFVRLGSRPVVFAYIRANWFERRAIRRIAARHNLAPAYDWPGPRRYKASFVLAPKGRLCPDRGPCPHPETNLWYRRIVLDRRFTWLDTGILAASGPGFAHWPLASAMVVLLLVGLSAYLQWKGERT</sequence>
<keyword evidence="1" id="KW-1133">Transmembrane helix</keyword>
<evidence type="ECO:0000313" key="2">
    <source>
        <dbReference type="EMBL" id="QIG56911.1"/>
    </source>
</evidence>
<keyword evidence="1" id="KW-0472">Membrane</keyword>
<feature type="transmembrane region" description="Helical" evidence="1">
    <location>
        <begin position="106"/>
        <end position="126"/>
    </location>
</feature>
<proteinExistence type="predicted"/>
<keyword evidence="1" id="KW-0812">Transmembrane</keyword>
<evidence type="ECO:0000256" key="1">
    <source>
        <dbReference type="SAM" id="Phobius"/>
    </source>
</evidence>
<protein>
    <submittedName>
        <fullName evidence="2">Uncharacterized protein</fullName>
    </submittedName>
</protein>
<dbReference type="EMBL" id="MN536026">
    <property type="protein sequence ID" value="QIG56911.1"/>
    <property type="molecule type" value="Genomic_DNA"/>
</dbReference>
<name>A0A6G6XH54_9CAUD</name>
<gene>
    <name evidence="2" type="ORF">vBPaeSS2019XI_033</name>
</gene>
<dbReference type="Proteomes" id="UP000502584">
    <property type="component" value="Segment"/>
</dbReference>
<evidence type="ECO:0000313" key="3">
    <source>
        <dbReference type="Proteomes" id="UP000502584"/>
    </source>
</evidence>
<keyword evidence="3" id="KW-1185">Reference proteome</keyword>
<reference evidence="2 3" key="1">
    <citation type="submission" date="2019-10" db="EMBL/GenBank/DDBJ databases">
        <title>Genome of the temperate Pseudomonas aerugionosa phage vB_Pae-SS2019XI.</title>
        <authorList>
            <person name="Hammerl J.A."/>
            <person name="Jaeckel C."/>
            <person name="Schnehle S."/>
            <person name="Schmoger S."/>
        </authorList>
    </citation>
    <scope>NUCLEOTIDE SEQUENCE [LARGE SCALE GENOMIC DNA]</scope>
</reference>